<dbReference type="EMBL" id="NVSR01000001">
    <property type="protein sequence ID" value="PCI30874.1"/>
    <property type="molecule type" value="Genomic_DNA"/>
</dbReference>
<organism evidence="1 2">
    <name type="scientific">SAR324 cluster bacterium</name>
    <dbReference type="NCBI Taxonomy" id="2024889"/>
    <lineage>
        <taxon>Bacteria</taxon>
        <taxon>Deltaproteobacteria</taxon>
        <taxon>SAR324 cluster</taxon>
    </lineage>
</organism>
<proteinExistence type="predicted"/>
<gene>
    <name evidence="1" type="ORF">COB67_00015</name>
</gene>
<dbReference type="AlphaFoldDB" id="A0A2A4TBX4"/>
<name>A0A2A4TBX4_9DELT</name>
<reference evidence="2" key="1">
    <citation type="submission" date="2017-08" db="EMBL/GenBank/DDBJ databases">
        <title>A dynamic microbial community with high functional redundancy inhabits the cold, oxic subseafloor aquifer.</title>
        <authorList>
            <person name="Tully B.J."/>
            <person name="Wheat C.G."/>
            <person name="Glazer B.T."/>
            <person name="Huber J.A."/>
        </authorList>
    </citation>
    <scope>NUCLEOTIDE SEQUENCE [LARGE SCALE GENOMIC DNA]</scope>
</reference>
<sequence length="64" mass="7612">MKKITTKSVNRILIHKDELKTHQYQEYKNMPHVLIEREDTADEYLVFFTISPEMVKCLVEGESL</sequence>
<protein>
    <submittedName>
        <fullName evidence="1">Uncharacterized protein</fullName>
    </submittedName>
</protein>
<dbReference type="Proteomes" id="UP000218113">
    <property type="component" value="Unassembled WGS sequence"/>
</dbReference>
<accession>A0A2A4TBX4</accession>
<comment type="caution">
    <text evidence="1">The sequence shown here is derived from an EMBL/GenBank/DDBJ whole genome shotgun (WGS) entry which is preliminary data.</text>
</comment>
<evidence type="ECO:0000313" key="1">
    <source>
        <dbReference type="EMBL" id="PCI30874.1"/>
    </source>
</evidence>
<evidence type="ECO:0000313" key="2">
    <source>
        <dbReference type="Proteomes" id="UP000218113"/>
    </source>
</evidence>